<dbReference type="FunFam" id="2.20.70.10:FF:000049">
    <property type="entry name" value="Transcription elongation regulator 1-like"/>
    <property type="match status" value="1"/>
</dbReference>
<dbReference type="STRING" id="6216.A0A158QD72"/>
<feature type="compositionally biased region" description="Pro residues" evidence="2">
    <location>
        <begin position="276"/>
        <end position="295"/>
    </location>
</feature>
<feature type="compositionally biased region" description="Polar residues" evidence="2">
    <location>
        <begin position="455"/>
        <end position="465"/>
    </location>
</feature>
<feature type="domain" description="FF" evidence="4">
    <location>
        <begin position="853"/>
        <end position="908"/>
    </location>
</feature>
<feature type="region of interest" description="Disordered" evidence="2">
    <location>
        <begin position="512"/>
        <end position="596"/>
    </location>
</feature>
<evidence type="ECO:0000259" key="3">
    <source>
        <dbReference type="PROSITE" id="PS50020"/>
    </source>
</evidence>
<dbReference type="SUPFAM" id="SSF81698">
    <property type="entry name" value="FF domain"/>
    <property type="match status" value="5"/>
</dbReference>
<reference evidence="5 6" key="2">
    <citation type="submission" date="2018-11" db="EMBL/GenBank/DDBJ databases">
        <authorList>
            <consortium name="Pathogen Informatics"/>
        </authorList>
    </citation>
    <scope>NUCLEOTIDE SEQUENCE [LARGE SCALE GENOMIC DNA]</scope>
</reference>
<feature type="compositionally biased region" description="Pro residues" evidence="2">
    <location>
        <begin position="89"/>
        <end position="101"/>
    </location>
</feature>
<dbReference type="Gene3D" id="1.10.10.440">
    <property type="entry name" value="FF domain"/>
    <property type="match status" value="6"/>
</dbReference>
<accession>A0A158QD72</accession>
<evidence type="ECO:0000256" key="1">
    <source>
        <dbReference type="ARBA" id="ARBA00022737"/>
    </source>
</evidence>
<evidence type="ECO:0000256" key="2">
    <source>
        <dbReference type="SAM" id="MobiDB-lite"/>
    </source>
</evidence>
<evidence type="ECO:0000313" key="6">
    <source>
        <dbReference type="Proteomes" id="UP000274504"/>
    </source>
</evidence>
<evidence type="ECO:0000313" key="5">
    <source>
        <dbReference type="EMBL" id="VDL19976.1"/>
    </source>
</evidence>
<dbReference type="Pfam" id="PF23517">
    <property type="entry name" value="WW_TCERG1"/>
    <property type="match status" value="1"/>
</dbReference>
<dbReference type="CDD" id="cd00201">
    <property type="entry name" value="WW"/>
    <property type="match status" value="3"/>
</dbReference>
<feature type="compositionally biased region" description="Basic and acidic residues" evidence="2">
    <location>
        <begin position="512"/>
        <end position="521"/>
    </location>
</feature>
<feature type="domain" description="FF" evidence="4">
    <location>
        <begin position="786"/>
        <end position="841"/>
    </location>
</feature>
<proteinExistence type="predicted"/>
<name>A0A158QD72_HYMDI</name>
<keyword evidence="1" id="KW-0677">Repeat</keyword>
<dbReference type="InterPro" id="IPR045148">
    <property type="entry name" value="TCRG1-like"/>
</dbReference>
<dbReference type="OrthoDB" id="63972at2759"/>
<dbReference type="PROSITE" id="PS51676">
    <property type="entry name" value="FF"/>
    <property type="match status" value="2"/>
</dbReference>
<feature type="compositionally biased region" description="Basic and acidic residues" evidence="2">
    <location>
        <begin position="568"/>
        <end position="585"/>
    </location>
</feature>
<sequence>MSVDAGIDHMQEQTIDDDYRSPDSKQFMPSYGPPQGMPRSSMPQSFRPGMKPPNMPTMPYRGPMMRPQRPMGMRPSHHGMRPMGMPNYRGPPRPFDSPQRPPFDMSSRGPPRYPPQRFPLRMGDNDDNPDSYFDQDSFPPEDFSNMPPSMHHRGPMPPRGYGMPSGPHFMGGPPRIMNGGPSGPDMGPPGPYGPPRPGYMPPRSQYPPFSPGGQDMPYDGQPGGPPPIHNVPSNSEMSQMGHHDVEPSSSGGGPLLPLSGPSDSDERQNIPGGPGQMPPPPMQPSFGGMPPPYGQLPPSQQQQQPNPYQQQQGMPPSQVQAMGNHNGPPGGPYMQPPPMGFPPVPPMMHGGPPPPLGGGGGGMYNMPPPPNPQQPPPGGGYSGAHQMSAPPPLPSNPRDEIWVEHTAADGKVYFYNMQTRETRWDKPENVTVIRQGDVEKPATAATTTYQAAPTSVVSQPQPSIQANPVPVKPPAVAIWTEYKSGEGRSYYHNSQTNQTTWDKPQVIIDWENSFKKVEDQPKPPAVAPFSNAAQAPVVENKASEPTKVLQTSAAEKKPEVVPQQTAAAKKESEPEKESEQQKDSSRPISSTAVSGTPWCVVWTGDGRVFFFNPSKRISVWETPDELKGRADVERMLKKPPNNEKDTSSSPKDDGIKSTDTTDNSVVVEEQGPPAKKPRLEELIQKPAVLKEASPKPEVMVVDDEAKQIVTERIGEDAMKEALDRAAKDQASLPYEVRAEQFRQMLIDKQIVFDHRYLLLTCEERKQAFESYVRERADVERTEKKHKMREKKDKFNELLVAANLNSKSSYSDFSSKYGRDERFKGIEKSRERESLFQAFISDLRRKEKDKTSSKDKLKADFIALLKEHKSISRRSHWSDVKRKIDSDSRYRAVESSSRREDWFREYIKKLDDSKESEKASREDSEKRKEREKRERQEASLRERKKEVEEARTNSMREKDREREAHLRKEAEANFNTLLTDVIKSEILPWKDAKKLLRKNSRWDAIADVLSRSDREKLFDTYVSGLNKKTKEAFLKMLEANESITYWMSWKDVKDTFKEDSRFVKLLSSEKKWKAEFRDWAQERESKAKKSFSEMLKEKTSLISSAKRQSSENGSMLDDVLSTLKADIRYRAVESGEAKKMLEEFLQNLED</sequence>
<dbReference type="InterPro" id="IPR036020">
    <property type="entry name" value="WW_dom_sf"/>
</dbReference>
<dbReference type="SMART" id="SM00456">
    <property type="entry name" value="WW"/>
    <property type="match status" value="3"/>
</dbReference>
<dbReference type="PANTHER" id="PTHR15377:SF3">
    <property type="entry name" value="WW DOMAIN-CONTAINING PROTEIN"/>
    <property type="match status" value="1"/>
</dbReference>
<dbReference type="InterPro" id="IPR001202">
    <property type="entry name" value="WW_dom"/>
</dbReference>
<feature type="region of interest" description="Disordered" evidence="2">
    <location>
        <begin position="447"/>
        <end position="470"/>
    </location>
</feature>
<dbReference type="InterPro" id="IPR002713">
    <property type="entry name" value="FF_domain"/>
</dbReference>
<evidence type="ECO:0000259" key="4">
    <source>
        <dbReference type="PROSITE" id="PS51676"/>
    </source>
</evidence>
<feature type="region of interest" description="Disordered" evidence="2">
    <location>
        <begin position="1"/>
        <end position="399"/>
    </location>
</feature>
<dbReference type="AlphaFoldDB" id="A0A158QD72"/>
<dbReference type="Proteomes" id="UP000274504">
    <property type="component" value="Unassembled WGS sequence"/>
</dbReference>
<feature type="compositionally biased region" description="Pro residues" evidence="2">
    <location>
        <begin position="329"/>
        <end position="356"/>
    </location>
</feature>
<feature type="domain" description="WW" evidence="3">
    <location>
        <begin position="596"/>
        <end position="625"/>
    </location>
</feature>
<dbReference type="PROSITE" id="PS50020">
    <property type="entry name" value="WW_DOMAIN_2"/>
    <property type="match status" value="3"/>
</dbReference>
<dbReference type="GO" id="GO:0070063">
    <property type="term" value="F:RNA polymerase binding"/>
    <property type="evidence" value="ECO:0007669"/>
    <property type="project" value="InterPro"/>
</dbReference>
<reference evidence="7" key="1">
    <citation type="submission" date="2016-04" db="UniProtKB">
        <authorList>
            <consortium name="WormBaseParasite"/>
        </authorList>
    </citation>
    <scope>IDENTIFICATION</scope>
</reference>
<dbReference type="InterPro" id="IPR036517">
    <property type="entry name" value="FF_domain_sf"/>
</dbReference>
<feature type="compositionally biased region" description="Pro residues" evidence="2">
    <location>
        <begin position="366"/>
        <end position="378"/>
    </location>
</feature>
<feature type="compositionally biased region" description="Pro residues" evidence="2">
    <location>
        <begin position="186"/>
        <end position="210"/>
    </location>
</feature>
<evidence type="ECO:0000313" key="7">
    <source>
        <dbReference type="WBParaSite" id="HDID_0000251401-mRNA-1"/>
    </source>
</evidence>
<feature type="domain" description="WW" evidence="3">
    <location>
        <begin position="473"/>
        <end position="506"/>
    </location>
</feature>
<dbReference type="GO" id="GO:0003712">
    <property type="term" value="F:transcription coregulator activity"/>
    <property type="evidence" value="ECO:0007669"/>
    <property type="project" value="TreeGrafter"/>
</dbReference>
<dbReference type="GO" id="GO:0005634">
    <property type="term" value="C:nucleus"/>
    <property type="evidence" value="ECO:0007669"/>
    <property type="project" value="TreeGrafter"/>
</dbReference>
<dbReference type="PANTHER" id="PTHR15377">
    <property type="entry name" value="TRANSCRIPTION ELONGATION REGULATOR 1"/>
    <property type="match status" value="1"/>
</dbReference>
<organism evidence="7">
    <name type="scientific">Hymenolepis diminuta</name>
    <name type="common">Rat tapeworm</name>
    <dbReference type="NCBI Taxonomy" id="6216"/>
    <lineage>
        <taxon>Eukaryota</taxon>
        <taxon>Metazoa</taxon>
        <taxon>Spiralia</taxon>
        <taxon>Lophotrochozoa</taxon>
        <taxon>Platyhelminthes</taxon>
        <taxon>Cestoda</taxon>
        <taxon>Eucestoda</taxon>
        <taxon>Cyclophyllidea</taxon>
        <taxon>Hymenolepididae</taxon>
        <taxon>Hymenolepis</taxon>
    </lineage>
</organism>
<dbReference type="PROSITE" id="PS01159">
    <property type="entry name" value="WW_DOMAIN_1"/>
    <property type="match status" value="2"/>
</dbReference>
<protein>
    <submittedName>
        <fullName evidence="7">Transcription elongation regulator 1</fullName>
    </submittedName>
</protein>
<feature type="compositionally biased region" description="Basic and acidic residues" evidence="2">
    <location>
        <begin position="624"/>
        <end position="656"/>
    </location>
</feature>
<dbReference type="Pfam" id="PF00397">
    <property type="entry name" value="WW"/>
    <property type="match status" value="2"/>
</dbReference>
<dbReference type="SUPFAM" id="SSF51045">
    <property type="entry name" value="WW domain"/>
    <property type="match status" value="3"/>
</dbReference>
<feature type="domain" description="WW" evidence="3">
    <location>
        <begin position="396"/>
        <end position="429"/>
    </location>
</feature>
<feature type="compositionally biased region" description="Basic and acidic residues" evidence="2">
    <location>
        <begin position="1"/>
        <end position="23"/>
    </location>
</feature>
<feature type="compositionally biased region" description="Low complexity" evidence="2">
    <location>
        <begin position="296"/>
        <end position="320"/>
    </location>
</feature>
<dbReference type="WBParaSite" id="HDID_0000251401-mRNA-1">
    <property type="protein sequence ID" value="HDID_0000251401-mRNA-1"/>
    <property type="gene ID" value="HDID_0000251401"/>
</dbReference>
<feature type="region of interest" description="Disordered" evidence="2">
    <location>
        <begin position="620"/>
        <end position="677"/>
    </location>
</feature>
<dbReference type="InterPro" id="IPR057565">
    <property type="entry name" value="WW_TCRG1_3rd"/>
</dbReference>
<dbReference type="Pfam" id="PF01846">
    <property type="entry name" value="FF"/>
    <property type="match status" value="4"/>
</dbReference>
<feature type="region of interest" description="Disordered" evidence="2">
    <location>
        <begin position="913"/>
        <end position="963"/>
    </location>
</feature>
<dbReference type="Gene3D" id="2.20.70.10">
    <property type="match status" value="3"/>
</dbReference>
<gene>
    <name evidence="5" type="ORF">HDID_LOCUS2515</name>
</gene>
<feature type="compositionally biased region" description="Low complexity" evidence="2">
    <location>
        <begin position="58"/>
        <end position="74"/>
    </location>
</feature>
<dbReference type="SMART" id="SM00441">
    <property type="entry name" value="FF"/>
    <property type="match status" value="6"/>
</dbReference>
<dbReference type="EMBL" id="UYSG01000628">
    <property type="protein sequence ID" value="VDL19976.1"/>
    <property type="molecule type" value="Genomic_DNA"/>
</dbReference>